<evidence type="ECO:0000313" key="3">
    <source>
        <dbReference type="Proteomes" id="UP001306508"/>
    </source>
</evidence>
<name>A0AAN7WEG7_9SACH</name>
<dbReference type="GO" id="GO:0005886">
    <property type="term" value="C:plasma membrane"/>
    <property type="evidence" value="ECO:0007669"/>
    <property type="project" value="InterPro"/>
</dbReference>
<keyword evidence="3" id="KW-1185">Reference proteome</keyword>
<dbReference type="Proteomes" id="UP001306508">
    <property type="component" value="Unassembled WGS sequence"/>
</dbReference>
<gene>
    <name evidence="2" type="ORF">RI543_004804</name>
</gene>
<dbReference type="InterPro" id="IPR031606">
    <property type="entry name" value="Kch1/2"/>
</dbReference>
<reference evidence="3" key="1">
    <citation type="submission" date="2023-07" db="EMBL/GenBank/DDBJ databases">
        <title>A draft genome of Kazachstania heterogenica Y-27499.</title>
        <authorList>
            <person name="Donic C."/>
            <person name="Kralova J.S."/>
            <person name="Fidel L."/>
            <person name="Ben-Dor S."/>
            <person name="Jung S."/>
        </authorList>
    </citation>
    <scope>NUCLEOTIDE SEQUENCE [LARGE SCALE GENOMIC DNA]</scope>
    <source>
        <strain evidence="3">Y27499</strain>
    </source>
</reference>
<organism evidence="2 3">
    <name type="scientific">Arxiozyma heterogenica</name>
    <dbReference type="NCBI Taxonomy" id="278026"/>
    <lineage>
        <taxon>Eukaryota</taxon>
        <taxon>Fungi</taxon>
        <taxon>Dikarya</taxon>
        <taxon>Ascomycota</taxon>
        <taxon>Saccharomycotina</taxon>
        <taxon>Saccharomycetes</taxon>
        <taxon>Saccharomycetales</taxon>
        <taxon>Saccharomycetaceae</taxon>
        <taxon>Arxiozyma</taxon>
    </lineage>
</organism>
<comment type="caution">
    <text evidence="2">The sequence shown here is derived from an EMBL/GenBank/DDBJ whole genome shotgun (WGS) entry which is preliminary data.</text>
</comment>
<evidence type="ECO:0000256" key="1">
    <source>
        <dbReference type="SAM" id="Phobius"/>
    </source>
</evidence>
<sequence>MGSNIWKKHINQRLFTDVDESLFRNYSFKTLLSYIFGTWLFVILKFAFFISDLYTCIKLLAYNKWSNNVIKPYLPFRISKWLFSACILFSIVLLLWNIISGIRIYQTHNITECYVNNVSRNYISITNYSKFCIFDKISSHGTFQWFAFFVFFELKSCLGLILCDTPRQVINGLTLWSILITVHNGNGMNLNDLETFEGLINKIRAIAVTNHEEAVLLSFVLFSFILWTFFMAKLIFALICCIFVYFELIREGKHNGLRDYIYVTISKHVDDLIVKQTKKSRNGVYQNHLLTAEDSILELDILDSDSIVSKPMFKLYNDSFNSLHQLKGPRHSISPLDVIDTYDENLTDSLNEPVPLVSTIPPQGEFFKKNYIRNLNLNLNLNELNDRKLDKYGFNDTSVYFDSNNNKSNNQYFQSNDNIMESNKENEPFDLTMVTSNNNIQKISENTDYTIPITFDKMKSDFNPNSKKPVPLEIPLFVGVEQNNDTRIFTPSRAYFKDLDLENSPFKMNTGFSNIPYTGKHNY</sequence>
<keyword evidence="1" id="KW-0812">Transmembrane</keyword>
<keyword evidence="1" id="KW-0472">Membrane</keyword>
<dbReference type="EMBL" id="JAWIZZ010000061">
    <property type="protein sequence ID" value="KAK5773903.1"/>
    <property type="molecule type" value="Genomic_DNA"/>
</dbReference>
<dbReference type="GO" id="GO:0015079">
    <property type="term" value="F:potassium ion transmembrane transporter activity"/>
    <property type="evidence" value="ECO:0007669"/>
    <property type="project" value="InterPro"/>
</dbReference>
<dbReference type="PANTHER" id="PTHR36424">
    <property type="entry name" value="PHEROMONE-REGULATED MEMBRANE PROTEIN 6"/>
    <property type="match status" value="1"/>
</dbReference>
<proteinExistence type="predicted"/>
<protein>
    <submittedName>
        <fullName evidence="2">Uncharacterized protein</fullName>
    </submittedName>
</protein>
<dbReference type="PANTHER" id="PTHR36424:SF1">
    <property type="entry name" value="LOW AFFINITY K(+) TRANSPORTER 1-RELATED"/>
    <property type="match status" value="1"/>
</dbReference>
<dbReference type="AlphaFoldDB" id="A0AAN7WEG7"/>
<evidence type="ECO:0000313" key="2">
    <source>
        <dbReference type="EMBL" id="KAK5773903.1"/>
    </source>
</evidence>
<feature type="transmembrane region" description="Helical" evidence="1">
    <location>
        <begin position="81"/>
        <end position="99"/>
    </location>
</feature>
<feature type="transmembrane region" description="Helical" evidence="1">
    <location>
        <begin position="219"/>
        <end position="246"/>
    </location>
</feature>
<keyword evidence="1" id="KW-1133">Transmembrane helix</keyword>
<dbReference type="Pfam" id="PF16944">
    <property type="entry name" value="KCH"/>
    <property type="match status" value="1"/>
</dbReference>
<feature type="transmembrane region" description="Helical" evidence="1">
    <location>
        <begin position="31"/>
        <end position="60"/>
    </location>
</feature>
<accession>A0AAN7WEG7</accession>